<dbReference type="InterPro" id="IPR036188">
    <property type="entry name" value="FAD/NAD-bd_sf"/>
</dbReference>
<feature type="domain" description="Nitrite/Sulfite reductase ferredoxin-like" evidence="19">
    <location>
        <begin position="556"/>
        <end position="617"/>
    </location>
</feature>
<feature type="domain" description="Nitrite/sulphite reductase 4Fe-4S" evidence="18">
    <location>
        <begin position="628"/>
        <end position="753"/>
    </location>
</feature>
<evidence type="ECO:0000259" key="19">
    <source>
        <dbReference type="Pfam" id="PF03460"/>
    </source>
</evidence>
<dbReference type="OrthoDB" id="9792592at2"/>
<dbReference type="InterPro" id="IPR016156">
    <property type="entry name" value="FAD/NAD-linked_Rdtase_dimer_sf"/>
</dbReference>
<dbReference type="PRINTS" id="PR00411">
    <property type="entry name" value="PNDRDTASEI"/>
</dbReference>
<dbReference type="EMBL" id="JMIH01000024">
    <property type="protein sequence ID" value="KEO72319.1"/>
    <property type="molecule type" value="Genomic_DNA"/>
</dbReference>
<evidence type="ECO:0000313" key="23">
    <source>
        <dbReference type="EMBL" id="KEO72319.1"/>
    </source>
</evidence>
<dbReference type="InterPro" id="IPR041854">
    <property type="entry name" value="BFD-like_2Fe2S-bd_dom_sf"/>
</dbReference>
<dbReference type="GO" id="GO:0042128">
    <property type="term" value="P:nitrate assimilation"/>
    <property type="evidence" value="ECO:0007669"/>
    <property type="project" value="UniProtKB-UniRule"/>
</dbReference>
<dbReference type="Gene3D" id="3.50.50.60">
    <property type="entry name" value="FAD/NAD(P)-binding domain"/>
    <property type="match status" value="2"/>
</dbReference>
<accession>A0A074KTS9</accession>
<evidence type="ECO:0000259" key="18">
    <source>
        <dbReference type="Pfam" id="PF01077"/>
    </source>
</evidence>
<dbReference type="SUPFAM" id="SSF56014">
    <property type="entry name" value="Nitrite and sulphite reductase 4Fe-4S domain-like"/>
    <property type="match status" value="1"/>
</dbReference>
<dbReference type="PANTHER" id="PTHR43809">
    <property type="entry name" value="NITRITE REDUCTASE (NADH) LARGE SUBUNIT"/>
    <property type="match status" value="1"/>
</dbReference>
<keyword evidence="4 17" id="KW-0004">4Fe-4S</keyword>
<dbReference type="InterPro" id="IPR006067">
    <property type="entry name" value="NO2/SO3_Rdtase_4Fe4S_dom"/>
</dbReference>
<feature type="domain" description="FAD/NAD(P)-binding" evidence="21">
    <location>
        <begin position="3"/>
        <end position="283"/>
    </location>
</feature>
<dbReference type="RefSeq" id="WP_035077585.1">
    <property type="nucleotide sequence ID" value="NZ_JMIH01000024.1"/>
</dbReference>
<keyword evidence="12 17" id="KW-0411">Iron-sulfur</keyword>
<dbReference type="NCBIfam" id="NF011565">
    <property type="entry name" value="PRK14989.1"/>
    <property type="match status" value="1"/>
</dbReference>
<evidence type="ECO:0000256" key="13">
    <source>
        <dbReference type="ARBA" id="ARBA00023063"/>
    </source>
</evidence>
<keyword evidence="7" id="KW-0001">2Fe-2S</keyword>
<feature type="binding site" evidence="17">
    <location>
        <position position="643"/>
    </location>
    <ligand>
        <name>[4Fe-4S] cluster</name>
        <dbReference type="ChEBI" id="CHEBI:49883"/>
    </ligand>
</feature>
<evidence type="ECO:0000256" key="11">
    <source>
        <dbReference type="ARBA" id="ARBA00023004"/>
    </source>
</evidence>
<dbReference type="InterPro" id="IPR005117">
    <property type="entry name" value="NiRdtase/SiRdtase_haem-b_fer"/>
</dbReference>
<dbReference type="SUPFAM" id="SSF55124">
    <property type="entry name" value="Nitrite/Sulfite reductase N-terminal domain-like"/>
    <property type="match status" value="1"/>
</dbReference>
<evidence type="ECO:0000256" key="2">
    <source>
        <dbReference type="ARBA" id="ARBA00005096"/>
    </source>
</evidence>
<dbReference type="eggNOG" id="COG1251">
    <property type="taxonomic scope" value="Bacteria"/>
</dbReference>
<dbReference type="GO" id="GO:0020037">
    <property type="term" value="F:heme binding"/>
    <property type="evidence" value="ECO:0007669"/>
    <property type="project" value="InterPro"/>
</dbReference>
<comment type="cofactor">
    <cofactor evidence="1 16">
        <name>FAD</name>
        <dbReference type="ChEBI" id="CHEBI:57692"/>
    </cofactor>
</comment>
<dbReference type="NCBIfam" id="TIGR02374">
    <property type="entry name" value="nitri_red_nirB"/>
    <property type="match status" value="1"/>
</dbReference>
<comment type="subunit">
    <text evidence="15">Homodimer which associates with NirD.</text>
</comment>
<evidence type="ECO:0000259" key="21">
    <source>
        <dbReference type="Pfam" id="PF07992"/>
    </source>
</evidence>
<dbReference type="InterPro" id="IPR012744">
    <property type="entry name" value="Nitri_red_NirB"/>
</dbReference>
<evidence type="ECO:0000313" key="24">
    <source>
        <dbReference type="Proteomes" id="UP000027821"/>
    </source>
</evidence>
<dbReference type="Pfam" id="PF07992">
    <property type="entry name" value="Pyr_redox_2"/>
    <property type="match status" value="1"/>
</dbReference>
<dbReference type="GO" id="GO:0051537">
    <property type="term" value="F:2 iron, 2 sulfur cluster binding"/>
    <property type="evidence" value="ECO:0007669"/>
    <property type="project" value="UniProtKB-KW"/>
</dbReference>
<evidence type="ECO:0000256" key="4">
    <source>
        <dbReference type="ARBA" id="ARBA00022485"/>
    </source>
</evidence>
<evidence type="ECO:0000256" key="8">
    <source>
        <dbReference type="ARBA" id="ARBA00022723"/>
    </source>
</evidence>
<dbReference type="InterPro" id="IPR045854">
    <property type="entry name" value="NO2/SO3_Rdtase_4Fe4S_sf"/>
</dbReference>
<comment type="cofactor">
    <cofactor evidence="17">
        <name>[4Fe-4S] cluster</name>
        <dbReference type="ChEBI" id="CHEBI:49883"/>
    </cofactor>
    <text evidence="17">Binds 1 [4Fe-4S] cluster per subunit.</text>
</comment>
<evidence type="ECO:0000256" key="6">
    <source>
        <dbReference type="ARBA" id="ARBA00022630"/>
    </source>
</evidence>
<dbReference type="STRING" id="1048983.EL17_16350"/>
<evidence type="ECO:0000256" key="5">
    <source>
        <dbReference type="ARBA" id="ARBA00022617"/>
    </source>
</evidence>
<keyword evidence="8 17" id="KW-0479">Metal-binding</keyword>
<evidence type="ECO:0000256" key="1">
    <source>
        <dbReference type="ARBA" id="ARBA00001974"/>
    </source>
</evidence>
<name>A0A074KTS9_9BACT</name>
<feature type="binding site" evidence="17">
    <location>
        <position position="637"/>
    </location>
    <ligand>
        <name>[4Fe-4S] cluster</name>
        <dbReference type="ChEBI" id="CHEBI:49883"/>
    </ligand>
</feature>
<evidence type="ECO:0000256" key="12">
    <source>
        <dbReference type="ARBA" id="ARBA00023014"/>
    </source>
</evidence>
<evidence type="ECO:0000256" key="3">
    <source>
        <dbReference type="ARBA" id="ARBA00010429"/>
    </source>
</evidence>
<feature type="binding site" evidence="17">
    <location>
        <position position="677"/>
    </location>
    <ligand>
        <name>[4Fe-4S] cluster</name>
        <dbReference type="ChEBI" id="CHEBI:49883"/>
    </ligand>
</feature>
<reference evidence="23 24" key="1">
    <citation type="submission" date="2014-04" db="EMBL/GenBank/DDBJ databases">
        <title>Characterization and application of a salt tolerant electro-active bacterium.</title>
        <authorList>
            <person name="Yang L."/>
            <person name="Wei S."/>
            <person name="Tay Q.X.M."/>
        </authorList>
    </citation>
    <scope>NUCLEOTIDE SEQUENCE [LARGE SCALE GENOMIC DNA]</scope>
    <source>
        <strain evidence="23 24">LY1</strain>
    </source>
</reference>
<evidence type="ECO:0000256" key="17">
    <source>
        <dbReference type="PIRSR" id="PIRSR037149-1"/>
    </source>
</evidence>
<dbReference type="UniPathway" id="UPA00653"/>
<protein>
    <submittedName>
        <fullName evidence="23">Nitrite reductase</fullName>
    </submittedName>
</protein>
<feature type="domain" description="BFD-like [2Fe-2S]-binding" evidence="20">
    <location>
        <begin position="482"/>
        <end position="531"/>
    </location>
</feature>
<feature type="binding site" description="axial binding residue" evidence="17">
    <location>
        <position position="681"/>
    </location>
    <ligand>
        <name>siroheme</name>
        <dbReference type="ChEBI" id="CHEBI:60052"/>
    </ligand>
    <ligandPart>
        <name>Fe</name>
        <dbReference type="ChEBI" id="CHEBI:18248"/>
    </ligandPart>
</feature>
<feature type="domain" description="BFD-like [2Fe-2S]-binding" evidence="20">
    <location>
        <begin position="421"/>
        <end position="469"/>
    </location>
</feature>
<evidence type="ECO:0000256" key="14">
    <source>
        <dbReference type="ARBA" id="ARBA00034078"/>
    </source>
</evidence>
<dbReference type="PROSITE" id="PS00365">
    <property type="entry name" value="NIR_SIR"/>
    <property type="match status" value="1"/>
</dbReference>
<keyword evidence="6 16" id="KW-0285">Flavoprotein</keyword>
<dbReference type="Proteomes" id="UP000027821">
    <property type="component" value="Unassembled WGS sequence"/>
</dbReference>
<dbReference type="Pfam" id="PF04324">
    <property type="entry name" value="Fer2_BFD"/>
    <property type="match status" value="2"/>
</dbReference>
<evidence type="ECO:0000256" key="7">
    <source>
        <dbReference type="ARBA" id="ARBA00022714"/>
    </source>
</evidence>
<keyword evidence="24" id="KW-1185">Reference proteome</keyword>
<comment type="similarity">
    <text evidence="3">Belongs to the nitrite and sulfite reductase 4Fe-4S domain family.</text>
</comment>
<comment type="cofactor">
    <cofactor evidence="14">
        <name>[2Fe-2S] cluster</name>
        <dbReference type="ChEBI" id="CHEBI:190135"/>
    </cofactor>
</comment>
<dbReference type="FunFam" id="1.10.10.1100:FF:000002">
    <property type="entry name" value="Nitrite reductase large subunit"/>
    <property type="match status" value="1"/>
</dbReference>
<dbReference type="Gene3D" id="3.30.390.30">
    <property type="match status" value="1"/>
</dbReference>
<dbReference type="FunFam" id="3.30.413.10:FF:000007">
    <property type="entry name" value="Nitrite reductase [NAD(P)H] large subunit"/>
    <property type="match status" value="1"/>
</dbReference>
<comment type="pathway">
    <text evidence="2">Nitrogen metabolism; nitrate reduction (assimilation).</text>
</comment>
<dbReference type="GO" id="GO:0046872">
    <property type="term" value="F:metal ion binding"/>
    <property type="evidence" value="ECO:0007669"/>
    <property type="project" value="UniProtKB-KW"/>
</dbReference>
<evidence type="ECO:0000256" key="15">
    <source>
        <dbReference type="ARBA" id="ARBA00064211"/>
    </source>
</evidence>
<evidence type="ECO:0000259" key="20">
    <source>
        <dbReference type="Pfam" id="PF04324"/>
    </source>
</evidence>
<evidence type="ECO:0000259" key="22">
    <source>
        <dbReference type="Pfam" id="PF18267"/>
    </source>
</evidence>
<sequence length="833" mass="91486">MKKIVVIGNGMVGYKFCEKLRAAEGNEIFDVTVFGEEPWPAYDRVHLSSYFSGANADTLMMAPRSWYHEHDIDLRTNELIIKIDRIGKTVHSHTGNSIAYDFLILATGSGAFVPTISGVDKKGVFVYRTLEDLDAIIAYGQKVKSAAVMGGGLLGLEAAKAVYDMGLKTHVVEFAPRLMPRQLDENAAALLKSKIEDLGIGVHLSKNTREISGNGKLTGLEFADGTKLDVEMLVISAGIKPRDELARDCQLETNVRGGIVINEFMQTTDPSIYAIGEAAAYKELVYGLVAPGYEMATQVVNQLVGKEVKPFMGFDMSTKLKLIGVEVGSFGDPFGDIEPCKSIVFEDKVKGLYKRINISKDGKKLLGGILIGDTSAYNMLLQMVQNHMPLPPEPEDLILGSRGGKEPSGAGIAALPEGAQICSCENITKSDICKAITEGGIEDISALKSCTKAGAGCGGCVPMVQDLLNHELKNLGKKVKNVICEHFDYTRQELLDIIKIKEIKSYNRLLDEVGHGDGCEKCKPAVASILASTWNELVVKQDTIQDTNDRYLANIQKGGSYSVVPRIPGGEITPDKIIVIGQVAKKYGLYTKITGGQRIDLFGARVDQLPDIWEELIDAGFESGHAYGKSLRTVKSCVGSTWCRFGVQDAVSYAIRVEERYRGLRSPHKLKGAVSGCTRECAEAQSKDFGIIATEKGWNLYVCGNGGSKPQHAQLLINDIDSETCIKYIDRFLMFYIKTAEPLNRTATWLNKLEGGLDYLRDVVVNDCLGIGEELEREMDFMVDTYACEWKEVVNNPVLRAKFKHFVNTEENDPAMAFQPLRGQKIPVEWHGQ</sequence>
<feature type="domain" description="NADH-rubredoxin oxidoreductase C-terminal" evidence="22">
    <location>
        <begin position="317"/>
        <end position="386"/>
    </location>
</feature>
<gene>
    <name evidence="23" type="ORF">EL17_16350</name>
</gene>
<dbReference type="GO" id="GO:0051539">
    <property type="term" value="F:4 iron, 4 sulfur cluster binding"/>
    <property type="evidence" value="ECO:0007669"/>
    <property type="project" value="UniProtKB-KW"/>
</dbReference>
<keyword evidence="13 16" id="KW-0534">Nitrate assimilation</keyword>
<dbReference type="InterPro" id="IPR036136">
    <property type="entry name" value="Nit/Sulf_reduc_fer-like_dom_sf"/>
</dbReference>
<dbReference type="InterPro" id="IPR052034">
    <property type="entry name" value="NasD-like"/>
</dbReference>
<evidence type="ECO:0000256" key="16">
    <source>
        <dbReference type="PIRNR" id="PIRNR037149"/>
    </source>
</evidence>
<dbReference type="Gene3D" id="1.10.10.1100">
    <property type="entry name" value="BFD-like [2Fe-2S]-binding domain"/>
    <property type="match status" value="1"/>
</dbReference>
<organism evidence="23 24">
    <name type="scientific">Anditalea andensis</name>
    <dbReference type="NCBI Taxonomy" id="1048983"/>
    <lineage>
        <taxon>Bacteria</taxon>
        <taxon>Pseudomonadati</taxon>
        <taxon>Bacteroidota</taxon>
        <taxon>Cytophagia</taxon>
        <taxon>Cytophagales</taxon>
        <taxon>Cytophagaceae</taxon>
        <taxon>Anditalea</taxon>
    </lineage>
</organism>
<dbReference type="GO" id="GO:0015980">
    <property type="term" value="P:energy derivation by oxidation of organic compounds"/>
    <property type="evidence" value="ECO:0007669"/>
    <property type="project" value="UniProtKB-ARBA"/>
</dbReference>
<dbReference type="InterPro" id="IPR017121">
    <property type="entry name" value="Nitrite_Rdtase_lsu"/>
</dbReference>
<dbReference type="Pfam" id="PF01077">
    <property type="entry name" value="NIR_SIR"/>
    <property type="match status" value="1"/>
</dbReference>
<evidence type="ECO:0000256" key="10">
    <source>
        <dbReference type="ARBA" id="ARBA00023002"/>
    </source>
</evidence>
<comment type="caution">
    <text evidence="23">The sequence shown here is derived from an EMBL/GenBank/DDBJ whole genome shotgun (WGS) entry which is preliminary data.</text>
</comment>
<feature type="binding site" evidence="17">
    <location>
        <position position="681"/>
    </location>
    <ligand>
        <name>[4Fe-4S] cluster</name>
        <dbReference type="ChEBI" id="CHEBI:49883"/>
    </ligand>
</feature>
<dbReference type="GO" id="GO:0098809">
    <property type="term" value="F:nitrite reductase activity"/>
    <property type="evidence" value="ECO:0007669"/>
    <property type="project" value="InterPro"/>
</dbReference>
<dbReference type="PRINTS" id="PR00368">
    <property type="entry name" value="FADPNR"/>
</dbReference>
<dbReference type="InterPro" id="IPR007419">
    <property type="entry name" value="BFD-like_2Fe2S-bd_dom"/>
</dbReference>
<keyword evidence="10" id="KW-0560">Oxidoreductase</keyword>
<dbReference type="PANTHER" id="PTHR43809:SF1">
    <property type="entry name" value="NITRITE REDUCTASE (NADH) LARGE SUBUNIT"/>
    <property type="match status" value="1"/>
</dbReference>
<dbReference type="InterPro" id="IPR006066">
    <property type="entry name" value="NO2/SO3_Rdtase_FeS/sirohaem_BS"/>
</dbReference>
<keyword evidence="9 16" id="KW-0274">FAD</keyword>
<dbReference type="PRINTS" id="PR00397">
    <property type="entry name" value="SIROHAEM"/>
</dbReference>
<keyword evidence="5 17" id="KW-0349">Heme</keyword>
<dbReference type="SUPFAM" id="SSF51905">
    <property type="entry name" value="FAD/NAD(P)-binding domain"/>
    <property type="match status" value="2"/>
</dbReference>
<proteinExistence type="inferred from homology"/>
<dbReference type="Pfam" id="PF03460">
    <property type="entry name" value="NIR_SIR_ferr"/>
    <property type="match status" value="1"/>
</dbReference>
<dbReference type="FunFam" id="3.50.50.60:FF:000033">
    <property type="entry name" value="Nitrite reductase [NAD(P)H], large subunit"/>
    <property type="match status" value="1"/>
</dbReference>
<dbReference type="PIRSF" id="PIRSF037149">
    <property type="entry name" value="NirB"/>
    <property type="match status" value="1"/>
</dbReference>
<dbReference type="Gene3D" id="3.30.413.10">
    <property type="entry name" value="Sulfite Reductase Hemoprotein, domain 1"/>
    <property type="match status" value="1"/>
</dbReference>
<dbReference type="InterPro" id="IPR041575">
    <property type="entry name" value="Rubredoxin_C"/>
</dbReference>
<evidence type="ECO:0000256" key="9">
    <source>
        <dbReference type="ARBA" id="ARBA00022827"/>
    </source>
</evidence>
<keyword evidence="11 17" id="KW-0408">Iron</keyword>
<comment type="cofactor">
    <cofactor evidence="17">
        <name>siroheme</name>
        <dbReference type="ChEBI" id="CHEBI:60052"/>
    </cofactor>
    <text evidence="17">Binds 1 siroheme per subunit.</text>
</comment>
<dbReference type="AlphaFoldDB" id="A0A074KTS9"/>
<dbReference type="InterPro" id="IPR023753">
    <property type="entry name" value="FAD/NAD-binding_dom"/>
</dbReference>
<dbReference type="Pfam" id="PF18267">
    <property type="entry name" value="Rubredoxin_C"/>
    <property type="match status" value="1"/>
</dbReference>
<dbReference type="GO" id="GO:0050660">
    <property type="term" value="F:flavin adenine dinucleotide binding"/>
    <property type="evidence" value="ECO:0007669"/>
    <property type="project" value="UniProtKB-UniRule"/>
</dbReference>
<dbReference type="CDD" id="cd19944">
    <property type="entry name" value="NirB_Fer2_BFD-like_2"/>
    <property type="match status" value="1"/>
</dbReference>
<dbReference type="GO" id="GO:0050661">
    <property type="term" value="F:NADP binding"/>
    <property type="evidence" value="ECO:0007669"/>
    <property type="project" value="UniProtKB-UniRule"/>
</dbReference>